<protein>
    <submittedName>
        <fullName evidence="1">Uncharacterized protein</fullName>
    </submittedName>
</protein>
<dbReference type="InterPro" id="IPR021109">
    <property type="entry name" value="Peptidase_aspartic_dom_sf"/>
</dbReference>
<proteinExistence type="predicted"/>
<reference evidence="1 2" key="1">
    <citation type="submission" date="2023-09" db="EMBL/GenBank/DDBJ databases">
        <authorList>
            <person name="Wang M."/>
        </authorList>
    </citation>
    <scope>NUCLEOTIDE SEQUENCE [LARGE SCALE GENOMIC DNA]</scope>
    <source>
        <strain evidence="1">GT-2023</strain>
        <tissue evidence="1">Liver</tissue>
    </source>
</reference>
<dbReference type="CDD" id="cd05481">
    <property type="entry name" value="retropepsin_like_LTR_1"/>
    <property type="match status" value="1"/>
</dbReference>
<dbReference type="SUPFAM" id="SSF50630">
    <property type="entry name" value="Acid proteases"/>
    <property type="match status" value="1"/>
</dbReference>
<gene>
    <name evidence="1" type="ORF">QQF64_026043</name>
</gene>
<evidence type="ECO:0000313" key="1">
    <source>
        <dbReference type="EMBL" id="KAL1279370.1"/>
    </source>
</evidence>
<organism evidence="1 2">
    <name type="scientific">Cirrhinus molitorella</name>
    <name type="common">mud carp</name>
    <dbReference type="NCBI Taxonomy" id="172907"/>
    <lineage>
        <taxon>Eukaryota</taxon>
        <taxon>Metazoa</taxon>
        <taxon>Chordata</taxon>
        <taxon>Craniata</taxon>
        <taxon>Vertebrata</taxon>
        <taxon>Euteleostomi</taxon>
        <taxon>Actinopterygii</taxon>
        <taxon>Neopterygii</taxon>
        <taxon>Teleostei</taxon>
        <taxon>Ostariophysi</taxon>
        <taxon>Cypriniformes</taxon>
        <taxon>Cyprinidae</taxon>
        <taxon>Labeoninae</taxon>
        <taxon>Labeonini</taxon>
        <taxon>Cirrhinus</taxon>
    </lineage>
</organism>
<accession>A0ABR3NS61</accession>
<dbReference type="Proteomes" id="UP001558613">
    <property type="component" value="Unassembled WGS sequence"/>
</dbReference>
<keyword evidence="2" id="KW-1185">Reference proteome</keyword>
<comment type="caution">
    <text evidence="1">The sequence shown here is derived from an EMBL/GenBank/DDBJ whole genome shotgun (WGS) entry which is preliminary data.</text>
</comment>
<sequence>MLLGDKQVKFQLDCGASCNIIPVNLLNPDTQIEKTEKVLVMYNKSTLQPLGKCKVKLRNPRNKKLYRVEFMVVDEGSTVPILGSRAVQAMNLVKIQYENNCGQYCHRGDHEG</sequence>
<dbReference type="EMBL" id="JAYMGO010000003">
    <property type="protein sequence ID" value="KAL1279370.1"/>
    <property type="molecule type" value="Genomic_DNA"/>
</dbReference>
<evidence type="ECO:0000313" key="2">
    <source>
        <dbReference type="Proteomes" id="UP001558613"/>
    </source>
</evidence>
<name>A0ABR3NS61_9TELE</name>
<dbReference type="Gene3D" id="2.40.70.10">
    <property type="entry name" value="Acid Proteases"/>
    <property type="match status" value="1"/>
</dbReference>